<feature type="transmembrane region" description="Helical" evidence="1">
    <location>
        <begin position="330"/>
        <end position="347"/>
    </location>
</feature>
<keyword evidence="1" id="KW-0472">Membrane</keyword>
<evidence type="ECO:0000256" key="1">
    <source>
        <dbReference type="SAM" id="Phobius"/>
    </source>
</evidence>
<keyword evidence="1" id="KW-0812">Transmembrane</keyword>
<accession>A0A164NJU6</accession>
<dbReference type="InterPro" id="IPR013106">
    <property type="entry name" value="Ig_V-set"/>
</dbReference>
<dbReference type="FunFam" id="2.60.40.10:FF:001278">
    <property type="entry name" value="Defective proboscis extension response"/>
    <property type="match status" value="1"/>
</dbReference>
<dbReference type="SMART" id="SM00408">
    <property type="entry name" value="IGc2"/>
    <property type="match status" value="2"/>
</dbReference>
<dbReference type="EMBL" id="LRGB01002849">
    <property type="protein sequence ID" value="KZS06018.1"/>
    <property type="molecule type" value="Genomic_DNA"/>
</dbReference>
<protein>
    <submittedName>
        <fullName evidence="3">Obscurin</fullName>
    </submittedName>
</protein>
<evidence type="ECO:0000313" key="3">
    <source>
        <dbReference type="EMBL" id="KZS06018.1"/>
    </source>
</evidence>
<evidence type="ECO:0000259" key="2">
    <source>
        <dbReference type="PROSITE" id="PS50835"/>
    </source>
</evidence>
<dbReference type="OrthoDB" id="6354602at2759"/>
<gene>
    <name evidence="3" type="ORF">APZ42_030486</name>
</gene>
<dbReference type="InterPro" id="IPR036179">
    <property type="entry name" value="Ig-like_dom_sf"/>
</dbReference>
<dbReference type="InterPro" id="IPR007110">
    <property type="entry name" value="Ig-like_dom"/>
</dbReference>
<dbReference type="PANTHER" id="PTHR23279:SF3">
    <property type="entry name" value="DEFECTIVE PROBOSCIS EXTENSION RESPONSE 18"/>
    <property type="match status" value="1"/>
</dbReference>
<reference evidence="3 4" key="1">
    <citation type="submission" date="2016-03" db="EMBL/GenBank/DDBJ databases">
        <title>EvidentialGene: Evidence-directed Construction of Genes on Genomes.</title>
        <authorList>
            <person name="Gilbert D.G."/>
            <person name="Choi J.-H."/>
            <person name="Mockaitis K."/>
            <person name="Colbourne J."/>
            <person name="Pfrender M."/>
        </authorList>
    </citation>
    <scope>NUCLEOTIDE SEQUENCE [LARGE SCALE GENOMIC DNA]</scope>
    <source>
        <strain evidence="3 4">Xinb3</strain>
        <tissue evidence="3">Complete organism</tissue>
    </source>
</reference>
<feature type="domain" description="Ig-like" evidence="2">
    <location>
        <begin position="103"/>
        <end position="192"/>
    </location>
</feature>
<proteinExistence type="predicted"/>
<dbReference type="SMART" id="SM00409">
    <property type="entry name" value="IG"/>
    <property type="match status" value="2"/>
</dbReference>
<dbReference type="InterPro" id="IPR013783">
    <property type="entry name" value="Ig-like_fold"/>
</dbReference>
<dbReference type="InterPro" id="IPR013098">
    <property type="entry name" value="Ig_I-set"/>
</dbReference>
<dbReference type="InterPro" id="IPR037448">
    <property type="entry name" value="Zig-8"/>
</dbReference>
<organism evidence="3 4">
    <name type="scientific">Daphnia magna</name>
    <dbReference type="NCBI Taxonomy" id="35525"/>
    <lineage>
        <taxon>Eukaryota</taxon>
        <taxon>Metazoa</taxon>
        <taxon>Ecdysozoa</taxon>
        <taxon>Arthropoda</taxon>
        <taxon>Crustacea</taxon>
        <taxon>Branchiopoda</taxon>
        <taxon>Diplostraca</taxon>
        <taxon>Cladocera</taxon>
        <taxon>Anomopoda</taxon>
        <taxon>Daphniidae</taxon>
        <taxon>Daphnia</taxon>
    </lineage>
</organism>
<dbReference type="InterPro" id="IPR003598">
    <property type="entry name" value="Ig_sub2"/>
</dbReference>
<dbReference type="GO" id="GO:0032589">
    <property type="term" value="C:neuron projection membrane"/>
    <property type="evidence" value="ECO:0007669"/>
    <property type="project" value="TreeGrafter"/>
</dbReference>
<dbReference type="FunFam" id="2.60.40.10:FF:001598">
    <property type="entry name" value="Defective proboscis extension response"/>
    <property type="match status" value="1"/>
</dbReference>
<dbReference type="PANTHER" id="PTHR23279">
    <property type="entry name" value="DEFECTIVE PROBOSCIS EXTENSION RESPONSE DPR -RELATED"/>
    <property type="match status" value="1"/>
</dbReference>
<dbReference type="CDD" id="cd00099">
    <property type="entry name" value="IgV"/>
    <property type="match status" value="1"/>
</dbReference>
<dbReference type="Gene3D" id="2.60.40.10">
    <property type="entry name" value="Immunoglobulins"/>
    <property type="match status" value="2"/>
</dbReference>
<comment type="caution">
    <text evidence="3">The sequence shown here is derived from an EMBL/GenBank/DDBJ whole genome shotgun (WGS) entry which is preliminary data.</text>
</comment>
<dbReference type="InterPro" id="IPR003599">
    <property type="entry name" value="Ig_sub"/>
</dbReference>
<dbReference type="SUPFAM" id="SSF48726">
    <property type="entry name" value="Immunoglobulin"/>
    <property type="match status" value="2"/>
</dbReference>
<keyword evidence="4" id="KW-1185">Reference proteome</keyword>
<dbReference type="Pfam" id="PF13927">
    <property type="entry name" value="Ig_3"/>
    <property type="match status" value="1"/>
</dbReference>
<feature type="domain" description="Ig-like" evidence="2">
    <location>
        <begin position="208"/>
        <end position="306"/>
    </location>
</feature>
<sequence length="353" mass="39456">MFLFRNNAHPFCCRVEPSSVAIMKPLQPLSTVFLLIVSIVTFASSTIHEKEKDISSELGIAALALTAEDYASSVQRSDDNDGGGTSRHTMTDAAAINLAERSPRFEDASGHANVTVQLGDTAFLNCKVLDLQDKTVSWVRRHEQELHLLTVGMQTYSTDSRFSLHFQHPNDWRLQIKFARPRDEGIYECQVSIHPPRIYTVRLIVAVPSVEMVDDHGRVIEEKIYKTGSTIELKCVVSKVPGPTANIMWRHGLRILNYDTSRGGISVKTDLLPYGAVSRLYIANASQRDAGNYTCNISESSWTTVVVHILNGEHPAAMQHGQSSSSERRPLVISMLVVVMASWFFMWKCSFSR</sequence>
<dbReference type="STRING" id="35525.A0A164NJU6"/>
<dbReference type="GO" id="GO:0050808">
    <property type="term" value="P:synapse organization"/>
    <property type="evidence" value="ECO:0007669"/>
    <property type="project" value="TreeGrafter"/>
</dbReference>
<dbReference type="PROSITE" id="PS50835">
    <property type="entry name" value="IG_LIKE"/>
    <property type="match status" value="2"/>
</dbReference>
<dbReference type="Proteomes" id="UP000076858">
    <property type="component" value="Unassembled WGS sequence"/>
</dbReference>
<evidence type="ECO:0000313" key="4">
    <source>
        <dbReference type="Proteomes" id="UP000076858"/>
    </source>
</evidence>
<keyword evidence="1" id="KW-1133">Transmembrane helix</keyword>
<name>A0A164NJU6_9CRUS</name>
<dbReference type="Pfam" id="PF07679">
    <property type="entry name" value="I-set"/>
    <property type="match status" value="1"/>
</dbReference>
<dbReference type="AlphaFoldDB" id="A0A164NJU6"/>
<dbReference type="SMART" id="SM00406">
    <property type="entry name" value="IGv"/>
    <property type="match status" value="1"/>
</dbReference>